<evidence type="ECO:0000259" key="1">
    <source>
        <dbReference type="Pfam" id="PF07045"/>
    </source>
</evidence>
<reference evidence="2 3" key="1">
    <citation type="submission" date="2014-03" db="EMBL/GenBank/DDBJ databases">
        <title>Draft Genome Sequence of Actibacterium mucosum KCTC 23349, a Marine Alphaproteobacterium with Complex Ionic Requirements Isolated from Mediterranean Seawater at Malvarrosa Beach, Valencia, Spain.</title>
        <authorList>
            <person name="Arahal D.R."/>
            <person name="Shao Z."/>
            <person name="Lai Q."/>
            <person name="Pujalte M.J."/>
        </authorList>
    </citation>
    <scope>NUCLEOTIDE SEQUENCE [LARGE SCALE GENOMIC DNA]</scope>
    <source>
        <strain evidence="2 3">KCTC 23349</strain>
    </source>
</reference>
<protein>
    <recommendedName>
        <fullName evidence="1">DUF1330 domain-containing protein</fullName>
    </recommendedName>
</protein>
<comment type="caution">
    <text evidence="2">The sequence shown here is derived from an EMBL/GenBank/DDBJ whole genome shotgun (WGS) entry which is preliminary data.</text>
</comment>
<keyword evidence="3" id="KW-1185">Reference proteome</keyword>
<dbReference type="RefSeq" id="WP_035255915.1">
    <property type="nucleotide sequence ID" value="NZ_JFKE01000001.1"/>
</dbReference>
<evidence type="ECO:0000313" key="2">
    <source>
        <dbReference type="EMBL" id="KAJ57531.1"/>
    </source>
</evidence>
<dbReference type="Proteomes" id="UP000026249">
    <property type="component" value="Unassembled WGS sequence"/>
</dbReference>
<evidence type="ECO:0000313" key="3">
    <source>
        <dbReference type="Proteomes" id="UP000026249"/>
    </source>
</evidence>
<name>A0A037ZM72_9RHOB</name>
<gene>
    <name evidence="2" type="ORF">ACMU_03215</name>
</gene>
<dbReference type="PANTHER" id="PTHR41521">
    <property type="match status" value="1"/>
</dbReference>
<organism evidence="2 3">
    <name type="scientific">Actibacterium mucosum KCTC 23349</name>
    <dbReference type="NCBI Taxonomy" id="1454373"/>
    <lineage>
        <taxon>Bacteria</taxon>
        <taxon>Pseudomonadati</taxon>
        <taxon>Pseudomonadota</taxon>
        <taxon>Alphaproteobacteria</taxon>
        <taxon>Rhodobacterales</taxon>
        <taxon>Roseobacteraceae</taxon>
        <taxon>Actibacterium</taxon>
    </lineage>
</organism>
<feature type="domain" description="DUF1330" evidence="1">
    <location>
        <begin position="2"/>
        <end position="92"/>
    </location>
</feature>
<dbReference type="InterPro" id="IPR010753">
    <property type="entry name" value="DUF1330"/>
</dbReference>
<dbReference type="STRING" id="1454373.ACMU_03215"/>
<dbReference type="EMBL" id="JFKE01000001">
    <property type="protein sequence ID" value="KAJ57531.1"/>
    <property type="molecule type" value="Genomic_DNA"/>
</dbReference>
<dbReference type="Pfam" id="PF07045">
    <property type="entry name" value="DUF1330"/>
    <property type="match status" value="1"/>
</dbReference>
<sequence>MVYATVYLKITDPEAFDAYRGKAADALAKHGGSAVVSSKTPTMLDTGLEQPSVGVLLSFPTKEAALAWRQDPDLQEVHQLRNAAGQCSILLLD</sequence>
<dbReference type="SUPFAM" id="SSF54909">
    <property type="entry name" value="Dimeric alpha+beta barrel"/>
    <property type="match status" value="1"/>
</dbReference>
<dbReference type="OrthoDB" id="9806380at2"/>
<dbReference type="Gene3D" id="3.30.70.100">
    <property type="match status" value="1"/>
</dbReference>
<accession>A0A037ZM72</accession>
<dbReference type="InterPro" id="IPR011008">
    <property type="entry name" value="Dimeric_a/b-barrel"/>
</dbReference>
<dbReference type="AlphaFoldDB" id="A0A037ZM72"/>
<proteinExistence type="predicted"/>
<dbReference type="PANTHER" id="PTHR41521:SF4">
    <property type="entry name" value="BLR0684 PROTEIN"/>
    <property type="match status" value="1"/>
</dbReference>